<evidence type="ECO:0000313" key="1">
    <source>
        <dbReference type="EMBL" id="CAI6323415.1"/>
    </source>
</evidence>
<name>A0A9W4XGB6_9PLEO</name>
<gene>
    <name evidence="1" type="ORF">PDIGIT_LOCUS3691</name>
</gene>
<dbReference type="EMBL" id="CAOQHR010000002">
    <property type="protein sequence ID" value="CAI6323415.1"/>
    <property type="molecule type" value="Genomic_DNA"/>
</dbReference>
<sequence length="355" mass="40057">MPDYAGPNTGADPTIYNIYPYRIHHKRIQTDINLAQESSFSRTPRNTNRNYDDCPFYVHRPHLAFHRPPRVLYAGEDRKGKPKVLIHSSAFWCEYKLQYGNSLAASGAVDPRGLVKWRHDGGTRADRKRDDRKLKGYKVGNWHVPGDSGKNYDARVKMNRQNGTGQDPDVSIHTINPGLQGARAEGVVYLKWKSPLSLKTRQYDFNYAGVEFRWKGTKSVDKPGFRGVFVRYGHLKLEAQLPATMTGQEMSLPICLGKYTSSVTFKKFGHLELFDRAIWKLQDQINLSTMKLSDSELEEERGKNVKSSDLYQIIVATAMCMIESEKQKRAFAYKWLVLGDGEGADGSGGGGDGGE</sequence>
<comment type="caution">
    <text evidence="1">The sequence shown here is derived from an EMBL/GenBank/DDBJ whole genome shotgun (WGS) entry which is preliminary data.</text>
</comment>
<organism evidence="1 2">
    <name type="scientific">Periconia digitata</name>
    <dbReference type="NCBI Taxonomy" id="1303443"/>
    <lineage>
        <taxon>Eukaryota</taxon>
        <taxon>Fungi</taxon>
        <taxon>Dikarya</taxon>
        <taxon>Ascomycota</taxon>
        <taxon>Pezizomycotina</taxon>
        <taxon>Dothideomycetes</taxon>
        <taxon>Pleosporomycetidae</taxon>
        <taxon>Pleosporales</taxon>
        <taxon>Massarineae</taxon>
        <taxon>Periconiaceae</taxon>
        <taxon>Periconia</taxon>
    </lineage>
</organism>
<proteinExistence type="predicted"/>
<dbReference type="Proteomes" id="UP001152607">
    <property type="component" value="Unassembled WGS sequence"/>
</dbReference>
<reference evidence="1" key="1">
    <citation type="submission" date="2023-01" db="EMBL/GenBank/DDBJ databases">
        <authorList>
            <person name="Van Ghelder C."/>
            <person name="Rancurel C."/>
        </authorList>
    </citation>
    <scope>NUCLEOTIDE SEQUENCE</scope>
    <source>
        <strain evidence="1">CNCM I-4278</strain>
    </source>
</reference>
<accession>A0A9W4XGB6</accession>
<protein>
    <submittedName>
        <fullName evidence="1">Uncharacterized protein</fullName>
    </submittedName>
</protein>
<dbReference type="OrthoDB" id="3924768at2759"/>
<keyword evidence="2" id="KW-1185">Reference proteome</keyword>
<dbReference type="AlphaFoldDB" id="A0A9W4XGB6"/>
<evidence type="ECO:0000313" key="2">
    <source>
        <dbReference type="Proteomes" id="UP001152607"/>
    </source>
</evidence>